<organism evidence="1 2">
    <name type="scientific">Gonium pectorale</name>
    <name type="common">Green alga</name>
    <dbReference type="NCBI Taxonomy" id="33097"/>
    <lineage>
        <taxon>Eukaryota</taxon>
        <taxon>Viridiplantae</taxon>
        <taxon>Chlorophyta</taxon>
        <taxon>core chlorophytes</taxon>
        <taxon>Chlorophyceae</taxon>
        <taxon>CS clade</taxon>
        <taxon>Chlamydomonadales</taxon>
        <taxon>Volvocaceae</taxon>
        <taxon>Gonium</taxon>
    </lineage>
</organism>
<dbReference type="AlphaFoldDB" id="A0A150GYM6"/>
<keyword evidence="2" id="KW-1185">Reference proteome</keyword>
<protein>
    <submittedName>
        <fullName evidence="1">Uncharacterized protein</fullName>
    </submittedName>
</protein>
<comment type="caution">
    <text evidence="1">The sequence shown here is derived from an EMBL/GenBank/DDBJ whole genome shotgun (WGS) entry which is preliminary data.</text>
</comment>
<evidence type="ECO:0000313" key="2">
    <source>
        <dbReference type="Proteomes" id="UP000075714"/>
    </source>
</evidence>
<reference evidence="2" key="1">
    <citation type="journal article" date="2016" name="Nat. Commun.">
        <title>The Gonium pectorale genome demonstrates co-option of cell cycle regulation during the evolution of multicellularity.</title>
        <authorList>
            <person name="Hanschen E.R."/>
            <person name="Marriage T.N."/>
            <person name="Ferris P.J."/>
            <person name="Hamaji T."/>
            <person name="Toyoda A."/>
            <person name="Fujiyama A."/>
            <person name="Neme R."/>
            <person name="Noguchi H."/>
            <person name="Minakuchi Y."/>
            <person name="Suzuki M."/>
            <person name="Kawai-Toyooka H."/>
            <person name="Smith D.R."/>
            <person name="Sparks H."/>
            <person name="Anderson J."/>
            <person name="Bakaric R."/>
            <person name="Luria V."/>
            <person name="Karger A."/>
            <person name="Kirschner M.W."/>
            <person name="Durand P.M."/>
            <person name="Michod R.E."/>
            <person name="Nozaki H."/>
            <person name="Olson B.J."/>
        </authorList>
    </citation>
    <scope>NUCLEOTIDE SEQUENCE [LARGE SCALE GENOMIC DNA]</scope>
    <source>
        <strain evidence="2">NIES-2863</strain>
    </source>
</reference>
<dbReference type="OrthoDB" id="559589at2759"/>
<dbReference type="Proteomes" id="UP000075714">
    <property type="component" value="Unassembled WGS sequence"/>
</dbReference>
<sequence>MLDNVGMVLHLADKYDMPVVRGFCADFLSRSTSDMSLDAPLTSCKNTLVAATLVDKFCSGAPELGPFTSVVAAALDSSLSPVVQRKEGMTGVVSKLRVLASDVQYETVTSATVRLLQRQFHGPSEVRLATLEGEKTRLTKDDDESIAAYFQRAAATRM</sequence>
<evidence type="ECO:0000313" key="1">
    <source>
        <dbReference type="EMBL" id="KXZ55007.1"/>
    </source>
</evidence>
<name>A0A150GYM6_GONPE</name>
<accession>A0A150GYM6</accession>
<dbReference type="EMBL" id="LSYV01000004">
    <property type="protein sequence ID" value="KXZ55007.1"/>
    <property type="molecule type" value="Genomic_DNA"/>
</dbReference>
<gene>
    <name evidence="1" type="ORF">GPECTOR_3g170</name>
</gene>
<proteinExistence type="predicted"/>